<proteinExistence type="predicted"/>
<feature type="compositionally biased region" description="Polar residues" evidence="1">
    <location>
        <begin position="111"/>
        <end position="123"/>
    </location>
</feature>
<protein>
    <recommendedName>
        <fullName evidence="2">Extracellular mutant protein 11 C-terminal domain-containing protein</fullName>
    </recommendedName>
</protein>
<feature type="region of interest" description="Disordered" evidence="1">
    <location>
        <begin position="341"/>
        <end position="369"/>
    </location>
</feature>
<evidence type="ECO:0000313" key="3">
    <source>
        <dbReference type="EMBL" id="KAF7505853.1"/>
    </source>
</evidence>
<feature type="compositionally biased region" description="Basic and acidic residues" evidence="1">
    <location>
        <begin position="26"/>
        <end position="36"/>
    </location>
</feature>
<feature type="compositionally biased region" description="Polar residues" evidence="1">
    <location>
        <begin position="278"/>
        <end position="296"/>
    </location>
</feature>
<dbReference type="GO" id="GO:0001164">
    <property type="term" value="F:RNA polymerase I core promoter sequence-specific DNA binding"/>
    <property type="evidence" value="ECO:0007669"/>
    <property type="project" value="TreeGrafter"/>
</dbReference>
<dbReference type="EMBL" id="JAACFV010000099">
    <property type="protein sequence ID" value="KAF7505853.1"/>
    <property type="molecule type" value="Genomic_DNA"/>
</dbReference>
<gene>
    <name evidence="3" type="ORF">GJ744_012475</name>
</gene>
<organism evidence="3 4">
    <name type="scientific">Endocarpon pusillum</name>
    <dbReference type="NCBI Taxonomy" id="364733"/>
    <lineage>
        <taxon>Eukaryota</taxon>
        <taxon>Fungi</taxon>
        <taxon>Dikarya</taxon>
        <taxon>Ascomycota</taxon>
        <taxon>Pezizomycotina</taxon>
        <taxon>Eurotiomycetes</taxon>
        <taxon>Chaetothyriomycetidae</taxon>
        <taxon>Verrucariales</taxon>
        <taxon>Verrucariaceae</taxon>
        <taxon>Endocarpon</taxon>
    </lineage>
</organism>
<feature type="compositionally biased region" description="Pro residues" evidence="1">
    <location>
        <begin position="266"/>
        <end position="275"/>
    </location>
</feature>
<feature type="compositionally biased region" description="Polar residues" evidence="1">
    <location>
        <begin position="206"/>
        <end position="221"/>
    </location>
</feature>
<feature type="region of interest" description="Disordered" evidence="1">
    <location>
        <begin position="152"/>
        <end position="180"/>
    </location>
</feature>
<dbReference type="GO" id="GO:0017025">
    <property type="term" value="F:TBP-class protein binding"/>
    <property type="evidence" value="ECO:0007669"/>
    <property type="project" value="TreeGrafter"/>
</dbReference>
<feature type="region of interest" description="Disordered" evidence="1">
    <location>
        <begin position="1"/>
        <end position="36"/>
    </location>
</feature>
<dbReference type="GO" id="GO:0070860">
    <property type="term" value="C:RNA polymerase I core factor complex"/>
    <property type="evidence" value="ECO:0007669"/>
    <property type="project" value="TreeGrafter"/>
</dbReference>
<feature type="compositionally biased region" description="Basic and acidic residues" evidence="1">
    <location>
        <begin position="93"/>
        <end position="105"/>
    </location>
</feature>
<feature type="domain" description="Extracellular mutant protein 11 C-terminal" evidence="2">
    <location>
        <begin position="324"/>
        <end position="452"/>
    </location>
</feature>
<sequence>MSGVNRFVKKKDEKPRNNPFGNVNHVADDGVTKPPFRAKDLYTKVPKTSLDANPESNVSDLSALAKALAARYPLLSDADLGSVSKIPQRRNVTDLKQQKKSKFDDTELEDSTISSVEGISQEQPYGMRNGHVQSSPKLLSAGNFNDYEQQYAPAEEKEEGHNHFKKEEDDRYHQNEVRFGDPVSVEVGPAFWDEIGEARRDPNNARYLQTQSIPVPSFIQNPSPVRSPVRPPSPVPYRQRPTSRARPSQNSIMAPPAKPTKTTVVIPPPPPPPPVGSAQITATFDKTSSYTDSSGNTTPPPLFPPTNSRDKTNKKKRPHSDLLDHDPATLKAVSFSDLDKEFFDHDPRHPSSSSTTSSTHLEKLSTLRSLSESERGKFFASQTKDQWTASTEFFEKRLGELFQELRGAREKRRDVALRFEAEVRERWGGVREGGEGIERALAEIRGKARGVLPVSGKSGAGR</sequence>
<reference evidence="3" key="1">
    <citation type="submission" date="2020-02" db="EMBL/GenBank/DDBJ databases">
        <authorList>
            <person name="Palmer J.M."/>
        </authorList>
    </citation>
    <scope>NUCLEOTIDE SEQUENCE</scope>
    <source>
        <strain evidence="3">EPUS1.4</strain>
        <tissue evidence="3">Thallus</tissue>
    </source>
</reference>
<feature type="region of interest" description="Disordered" evidence="1">
    <location>
        <begin position="93"/>
        <end position="140"/>
    </location>
</feature>
<keyword evidence="4" id="KW-1185">Reference proteome</keyword>
<dbReference type="PANTHER" id="PTHR28244">
    <property type="entry name" value="RNA POLYMERASE I-SPECIFIC TRANSCRIPTION INITIATION FACTOR RRN11"/>
    <property type="match status" value="1"/>
</dbReference>
<name>A0A8H7ABM4_9EURO</name>
<dbReference type="InterPro" id="IPR053029">
    <property type="entry name" value="RNA_pol_I-specific_init_factor"/>
</dbReference>
<feature type="compositionally biased region" description="Polar residues" evidence="1">
    <location>
        <begin position="131"/>
        <end position="140"/>
    </location>
</feature>
<feature type="compositionally biased region" description="Basic and acidic residues" evidence="1">
    <location>
        <begin position="154"/>
        <end position="179"/>
    </location>
</feature>
<feature type="region of interest" description="Disordered" evidence="1">
    <location>
        <begin position="202"/>
        <end position="328"/>
    </location>
</feature>
<feature type="compositionally biased region" description="Basic and acidic residues" evidence="1">
    <location>
        <begin position="360"/>
        <end position="369"/>
    </location>
</feature>
<dbReference type="Pfam" id="PF15463">
    <property type="entry name" value="ECM11"/>
    <property type="match status" value="1"/>
</dbReference>
<dbReference type="PANTHER" id="PTHR28244:SF1">
    <property type="entry name" value="RNA POLYMERASE I-SPECIFIC TRANSCRIPTION INITIATION FACTOR RRN11"/>
    <property type="match status" value="1"/>
</dbReference>
<evidence type="ECO:0000313" key="4">
    <source>
        <dbReference type="Proteomes" id="UP000606974"/>
    </source>
</evidence>
<dbReference type="Proteomes" id="UP000606974">
    <property type="component" value="Unassembled WGS sequence"/>
</dbReference>
<evidence type="ECO:0000259" key="2">
    <source>
        <dbReference type="Pfam" id="PF15463"/>
    </source>
</evidence>
<dbReference type="GO" id="GO:0042790">
    <property type="term" value="P:nucleolar large rRNA transcription by RNA polymerase I"/>
    <property type="evidence" value="ECO:0007669"/>
    <property type="project" value="TreeGrafter"/>
</dbReference>
<dbReference type="OrthoDB" id="5346740at2759"/>
<dbReference type="AlphaFoldDB" id="A0A8H7ABM4"/>
<dbReference type="InterPro" id="IPR029178">
    <property type="entry name" value="Ecm11_C"/>
</dbReference>
<accession>A0A8H7ABM4</accession>
<comment type="caution">
    <text evidence="3">The sequence shown here is derived from an EMBL/GenBank/DDBJ whole genome shotgun (WGS) entry which is preliminary data.</text>
</comment>
<feature type="compositionally biased region" description="Basic and acidic residues" evidence="1">
    <location>
        <begin position="319"/>
        <end position="328"/>
    </location>
</feature>
<evidence type="ECO:0000256" key="1">
    <source>
        <dbReference type="SAM" id="MobiDB-lite"/>
    </source>
</evidence>